<reference evidence="3" key="1">
    <citation type="journal article" date="2013" name="Science">
        <title>The Amborella genome and the evolution of flowering plants.</title>
        <authorList>
            <consortium name="Amborella Genome Project"/>
        </authorList>
    </citation>
    <scope>NUCLEOTIDE SEQUENCE [LARGE SCALE GENOMIC DNA]</scope>
</reference>
<dbReference type="SUPFAM" id="SSF54518">
    <property type="entry name" value="Tubby C-terminal domain-like"/>
    <property type="match status" value="1"/>
</dbReference>
<dbReference type="PANTHER" id="PTHR31087:SF131">
    <property type="entry name" value="TRANSLATION INITIATION FACTOR 2B FAMILY PROTEIN, PUTATIVE, EXPRESSED-RELATED"/>
    <property type="match status" value="1"/>
</dbReference>
<dbReference type="InterPro" id="IPR038595">
    <property type="entry name" value="LOR_sf"/>
</dbReference>
<evidence type="ECO:0000313" key="2">
    <source>
        <dbReference type="EMBL" id="ERN05178.1"/>
    </source>
</evidence>
<dbReference type="EMBL" id="KI394012">
    <property type="protein sequence ID" value="ERN05178.1"/>
    <property type="molecule type" value="Genomic_DNA"/>
</dbReference>
<dbReference type="HOGENOM" id="CLU_063146_3_1_1"/>
<evidence type="ECO:0000313" key="3">
    <source>
        <dbReference type="Proteomes" id="UP000017836"/>
    </source>
</evidence>
<dbReference type="Pfam" id="PF04525">
    <property type="entry name" value="LOR"/>
    <property type="match status" value="1"/>
</dbReference>
<dbReference type="InterPro" id="IPR007612">
    <property type="entry name" value="LOR"/>
</dbReference>
<sequence length="240" mass="27126">MAAQNLGFARSETKGVGLPEDLKLVWRFTSGITANKSGYPAMTKVHPNGFLREFRQDSDGSATVLTVWKKSLLLSCSGFTVFDSRGNLVFRVDNYVAGNREELVLMDFEGKTLFTMRRKKLSLSEQWQVFEGEALSPSPPIFSMRKHSSLLQSKVLAHVYRGCDTKRWAYQVEGSYSRRICEIHNEAHRVVAEIKRKENSGGVSYRGDVFKLLVEPELDSAFAMALVLLLDQMFSSKWSP</sequence>
<dbReference type="AlphaFoldDB" id="W1PB78"/>
<dbReference type="eggNOG" id="ENOG502RXRU">
    <property type="taxonomic scope" value="Eukaryota"/>
</dbReference>
<organism evidence="2 3">
    <name type="scientific">Amborella trichopoda</name>
    <dbReference type="NCBI Taxonomy" id="13333"/>
    <lineage>
        <taxon>Eukaryota</taxon>
        <taxon>Viridiplantae</taxon>
        <taxon>Streptophyta</taxon>
        <taxon>Embryophyta</taxon>
        <taxon>Tracheophyta</taxon>
        <taxon>Spermatophyta</taxon>
        <taxon>Magnoliopsida</taxon>
        <taxon>Amborellales</taxon>
        <taxon>Amborellaceae</taxon>
        <taxon>Amborella</taxon>
    </lineage>
</organism>
<proteinExistence type="inferred from homology"/>
<accession>W1PB78</accession>
<evidence type="ECO:0000256" key="1">
    <source>
        <dbReference type="ARBA" id="ARBA00005437"/>
    </source>
</evidence>
<dbReference type="Gene3D" id="2.40.160.200">
    <property type="entry name" value="LURP1-related"/>
    <property type="match status" value="1"/>
</dbReference>
<name>W1PB78_AMBTC</name>
<comment type="similarity">
    <text evidence="1">Belongs to the LOR family.</text>
</comment>
<protein>
    <recommendedName>
        <fullName evidence="4">Tubby C-terminal domain-containing protein</fullName>
    </recommendedName>
</protein>
<dbReference type="InterPro" id="IPR025659">
    <property type="entry name" value="Tubby-like_C"/>
</dbReference>
<evidence type="ECO:0008006" key="4">
    <source>
        <dbReference type="Google" id="ProtNLM"/>
    </source>
</evidence>
<keyword evidence="3" id="KW-1185">Reference proteome</keyword>
<dbReference type="OMA" id="NPRFCVR"/>
<dbReference type="Proteomes" id="UP000017836">
    <property type="component" value="Unassembled WGS sequence"/>
</dbReference>
<dbReference type="KEGG" id="atr:18433347"/>
<dbReference type="OrthoDB" id="748129at2759"/>
<dbReference type="Gramene" id="ERN05178">
    <property type="protein sequence ID" value="ERN05178"/>
    <property type="gene ID" value="AMTR_s00053p00223120"/>
</dbReference>
<dbReference type="PANTHER" id="PTHR31087">
    <property type="match status" value="1"/>
</dbReference>
<gene>
    <name evidence="2" type="ORF">AMTR_s00053p00223120</name>
</gene>